<organism evidence="1 2">
    <name type="scientific">Trifolium pratense</name>
    <name type="common">Red clover</name>
    <dbReference type="NCBI Taxonomy" id="57577"/>
    <lineage>
        <taxon>Eukaryota</taxon>
        <taxon>Viridiplantae</taxon>
        <taxon>Streptophyta</taxon>
        <taxon>Embryophyta</taxon>
        <taxon>Tracheophyta</taxon>
        <taxon>Spermatophyta</taxon>
        <taxon>Magnoliopsida</taxon>
        <taxon>eudicotyledons</taxon>
        <taxon>Gunneridae</taxon>
        <taxon>Pentapetalae</taxon>
        <taxon>rosids</taxon>
        <taxon>fabids</taxon>
        <taxon>Fabales</taxon>
        <taxon>Fabaceae</taxon>
        <taxon>Papilionoideae</taxon>
        <taxon>50 kb inversion clade</taxon>
        <taxon>NPAAA clade</taxon>
        <taxon>Hologalegina</taxon>
        <taxon>IRL clade</taxon>
        <taxon>Trifolieae</taxon>
        <taxon>Trifolium</taxon>
    </lineage>
</organism>
<sequence length="233" mass="26656">MCPGRRFFGNVWNSSMFKDVKGGFATVTMNFMERYAEVDPKFVEEFKEELGGIWRLKDECGNRHIVKFNNSVTTPDIFEGMTELRQFYGLTGSHLLLFGYKGNNKFRLTVFKKEVDEFSFPAFHSQSNKPKSKKFVVTLTKYTALKSQLPLKKEFAEFMRGCKHHKSIYFMGRTANFVPCKLLIGEGYKGSVKFGAGWKRFCAASGYKAGDVLTFECKDAKGSRIMFVTKTSN</sequence>
<evidence type="ECO:0000313" key="1">
    <source>
        <dbReference type="EMBL" id="CAJ2636439.1"/>
    </source>
</evidence>
<comment type="caution">
    <text evidence="1">The sequence shown here is derived from an EMBL/GenBank/DDBJ whole genome shotgun (WGS) entry which is preliminary data.</text>
</comment>
<name>A0ACB0IVX0_TRIPR</name>
<dbReference type="EMBL" id="CASHSV030000002">
    <property type="protein sequence ID" value="CAJ2636439.1"/>
    <property type="molecule type" value="Genomic_DNA"/>
</dbReference>
<reference evidence="1" key="1">
    <citation type="submission" date="2023-10" db="EMBL/GenBank/DDBJ databases">
        <authorList>
            <person name="Rodriguez Cubillos JULIANA M."/>
            <person name="De Vega J."/>
        </authorList>
    </citation>
    <scope>NUCLEOTIDE SEQUENCE</scope>
</reference>
<dbReference type="Proteomes" id="UP001177021">
    <property type="component" value="Unassembled WGS sequence"/>
</dbReference>
<gene>
    <name evidence="1" type="ORF">MILVUS5_LOCUS6937</name>
</gene>
<evidence type="ECO:0000313" key="2">
    <source>
        <dbReference type="Proteomes" id="UP001177021"/>
    </source>
</evidence>
<accession>A0ACB0IVX0</accession>
<keyword evidence="2" id="KW-1185">Reference proteome</keyword>
<proteinExistence type="predicted"/>
<protein>
    <submittedName>
        <fullName evidence="1">Uncharacterized protein</fullName>
    </submittedName>
</protein>